<sequence length="95" mass="10442">MRPILSIVAALAASACGFACCSAAAQEIGRRTAHRPVAEMLPPEVPYRDPRPRFRLPPPGPGFRAPPPVIRYTVQGYQPRATNQPIYNEPPQPLR</sequence>
<feature type="region of interest" description="Disordered" evidence="1">
    <location>
        <begin position="41"/>
        <end position="69"/>
    </location>
</feature>
<organism evidence="3 4">
    <name type="scientific">Methylorubrum suomiense</name>
    <dbReference type="NCBI Taxonomy" id="144191"/>
    <lineage>
        <taxon>Bacteria</taxon>
        <taxon>Pseudomonadati</taxon>
        <taxon>Pseudomonadota</taxon>
        <taxon>Alphaproteobacteria</taxon>
        <taxon>Hyphomicrobiales</taxon>
        <taxon>Methylobacteriaceae</taxon>
        <taxon>Methylorubrum</taxon>
    </lineage>
</organism>
<reference evidence="3" key="1">
    <citation type="journal article" date="2021" name="Front. Microbiol.">
        <title>Comprehensive Comparative Genomics and Phenotyping of Methylobacterium Species.</title>
        <authorList>
            <person name="Alessa O."/>
            <person name="Ogura Y."/>
            <person name="Fujitani Y."/>
            <person name="Takami H."/>
            <person name="Hayashi T."/>
            <person name="Sahin N."/>
            <person name="Tani A."/>
        </authorList>
    </citation>
    <scope>NUCLEOTIDE SEQUENCE</scope>
    <source>
        <strain evidence="3">DSM 14458</strain>
    </source>
</reference>
<evidence type="ECO:0000256" key="1">
    <source>
        <dbReference type="SAM" id="MobiDB-lite"/>
    </source>
</evidence>
<evidence type="ECO:0000313" key="4">
    <source>
        <dbReference type="Proteomes" id="UP001055093"/>
    </source>
</evidence>
<gene>
    <name evidence="3" type="ORF">BGCPKDLD_4198</name>
</gene>
<dbReference type="Proteomes" id="UP001055093">
    <property type="component" value="Unassembled WGS sequence"/>
</dbReference>
<feature type="chain" id="PRO_5045869802" evidence="2">
    <location>
        <begin position="26"/>
        <end position="95"/>
    </location>
</feature>
<comment type="caution">
    <text evidence="3">The sequence shown here is derived from an EMBL/GenBank/DDBJ whole genome shotgun (WGS) entry which is preliminary data.</text>
</comment>
<name>A0ABQ4UZ31_9HYPH</name>
<accession>A0ABQ4UZ31</accession>
<reference evidence="3" key="2">
    <citation type="submission" date="2021-08" db="EMBL/GenBank/DDBJ databases">
        <authorList>
            <person name="Tani A."/>
            <person name="Ola A."/>
            <person name="Ogura Y."/>
            <person name="Katsura K."/>
            <person name="Hayashi T."/>
        </authorList>
    </citation>
    <scope>NUCLEOTIDE SEQUENCE</scope>
    <source>
        <strain evidence="3">DSM 14458</strain>
    </source>
</reference>
<protein>
    <submittedName>
        <fullName evidence="3">Uncharacterized protein</fullName>
    </submittedName>
</protein>
<dbReference type="PROSITE" id="PS51257">
    <property type="entry name" value="PROKAR_LIPOPROTEIN"/>
    <property type="match status" value="1"/>
</dbReference>
<dbReference type="EMBL" id="BPRE01000015">
    <property type="protein sequence ID" value="GJE77591.1"/>
    <property type="molecule type" value="Genomic_DNA"/>
</dbReference>
<dbReference type="RefSeq" id="WP_137828139.1">
    <property type="nucleotide sequence ID" value="NZ_BPRE01000015.1"/>
</dbReference>
<feature type="signal peptide" evidence="2">
    <location>
        <begin position="1"/>
        <end position="25"/>
    </location>
</feature>
<keyword evidence="4" id="KW-1185">Reference proteome</keyword>
<proteinExistence type="predicted"/>
<feature type="compositionally biased region" description="Pro residues" evidence="1">
    <location>
        <begin position="55"/>
        <end position="69"/>
    </location>
</feature>
<evidence type="ECO:0000256" key="2">
    <source>
        <dbReference type="SAM" id="SignalP"/>
    </source>
</evidence>
<evidence type="ECO:0000313" key="3">
    <source>
        <dbReference type="EMBL" id="GJE77591.1"/>
    </source>
</evidence>
<keyword evidence="2" id="KW-0732">Signal</keyword>